<dbReference type="Pfam" id="PF13314">
    <property type="entry name" value="DUF4083"/>
    <property type="match status" value="1"/>
</dbReference>
<evidence type="ECO:0000313" key="4">
    <source>
        <dbReference type="Proteomes" id="UP000198571"/>
    </source>
</evidence>
<proteinExistence type="predicted"/>
<gene>
    <name evidence="3" type="ORF">SAMN05518684_11171</name>
</gene>
<organism evidence="3 4">
    <name type="scientific">Salipaludibacillus aurantiacus</name>
    <dbReference type="NCBI Taxonomy" id="1601833"/>
    <lineage>
        <taxon>Bacteria</taxon>
        <taxon>Bacillati</taxon>
        <taxon>Bacillota</taxon>
        <taxon>Bacilli</taxon>
        <taxon>Bacillales</taxon>
        <taxon>Bacillaceae</taxon>
    </lineage>
</organism>
<evidence type="ECO:0000313" key="3">
    <source>
        <dbReference type="EMBL" id="SES22356.1"/>
    </source>
</evidence>
<feature type="transmembrane region" description="Helical" evidence="2">
    <location>
        <begin position="6"/>
        <end position="29"/>
    </location>
</feature>
<dbReference type="RefSeq" id="WP_093053445.1">
    <property type="nucleotide sequence ID" value="NZ_FOGT01000011.1"/>
</dbReference>
<keyword evidence="4" id="KW-1185">Reference proteome</keyword>
<dbReference type="AlphaFoldDB" id="A0A1H9VKQ5"/>
<evidence type="ECO:0000256" key="1">
    <source>
        <dbReference type="SAM" id="Coils"/>
    </source>
</evidence>
<dbReference type="STRING" id="1601833.SAMN05518684_11171"/>
<keyword evidence="2" id="KW-1133">Transmembrane helix</keyword>
<keyword evidence="2" id="KW-0812">Transmembrane</keyword>
<evidence type="ECO:0008006" key="5">
    <source>
        <dbReference type="Google" id="ProtNLM"/>
    </source>
</evidence>
<keyword evidence="1" id="KW-0175">Coiled coil</keyword>
<dbReference type="EMBL" id="FOGT01000011">
    <property type="protein sequence ID" value="SES22356.1"/>
    <property type="molecule type" value="Genomic_DNA"/>
</dbReference>
<protein>
    <recommendedName>
        <fullName evidence="5">DUF4083 domain-containing protein</fullName>
    </recommendedName>
</protein>
<reference evidence="4" key="1">
    <citation type="submission" date="2016-10" db="EMBL/GenBank/DDBJ databases">
        <authorList>
            <person name="Varghese N."/>
            <person name="Submissions S."/>
        </authorList>
    </citation>
    <scope>NUCLEOTIDE SEQUENCE [LARGE SCALE GENOMIC DNA]</scope>
    <source>
        <strain evidence="4">S9</strain>
    </source>
</reference>
<accession>A0A1H9VKQ5</accession>
<evidence type="ECO:0000256" key="2">
    <source>
        <dbReference type="SAM" id="Phobius"/>
    </source>
</evidence>
<name>A0A1H9VKQ5_9BACI</name>
<dbReference type="Proteomes" id="UP000198571">
    <property type="component" value="Unassembled WGS sequence"/>
</dbReference>
<dbReference type="InterPro" id="IPR025143">
    <property type="entry name" value="DUF4083"/>
</dbReference>
<keyword evidence="2" id="KW-0472">Membrane</keyword>
<feature type="coiled-coil region" evidence="1">
    <location>
        <begin position="36"/>
        <end position="63"/>
    </location>
</feature>
<sequence>MPLDVFAMVYQLVVIGLVILFIVSLTTFIKNNRHRHHDKNEQLREMNRKLDRIIELLEDSRRK</sequence>